<feature type="transmembrane region" description="Helical" evidence="1">
    <location>
        <begin position="69"/>
        <end position="90"/>
    </location>
</feature>
<gene>
    <name evidence="2" type="ORF">GNQ08_05315</name>
</gene>
<evidence type="ECO:0000313" key="3">
    <source>
        <dbReference type="Proteomes" id="UP000442469"/>
    </source>
</evidence>
<reference evidence="2 3" key="1">
    <citation type="submission" date="2019-11" db="EMBL/GenBank/DDBJ databases">
        <title>Draft genome sequences of five Paenibacillus species of dairy origin.</title>
        <authorList>
            <person name="Olajide A.M."/>
            <person name="Chen S."/>
            <person name="Lapointe G."/>
        </authorList>
    </citation>
    <scope>NUCLEOTIDE SEQUENCE [LARGE SCALE GENOMIC DNA]</scope>
    <source>
        <strain evidence="2 3">3CT49</strain>
    </source>
</reference>
<keyword evidence="1" id="KW-0812">Transmembrane</keyword>
<keyword evidence="1" id="KW-1133">Transmembrane helix</keyword>
<evidence type="ECO:0000256" key="1">
    <source>
        <dbReference type="SAM" id="Phobius"/>
    </source>
</evidence>
<feature type="transmembrane region" description="Helical" evidence="1">
    <location>
        <begin position="36"/>
        <end position="57"/>
    </location>
</feature>
<comment type="caution">
    <text evidence="2">The sequence shown here is derived from an EMBL/GenBank/DDBJ whole genome shotgun (WGS) entry which is preliminary data.</text>
</comment>
<dbReference type="EMBL" id="WNZZ01000003">
    <property type="protein sequence ID" value="MUG21848.1"/>
    <property type="molecule type" value="Genomic_DNA"/>
</dbReference>
<evidence type="ECO:0000313" key="2">
    <source>
        <dbReference type="EMBL" id="MUG21848.1"/>
    </source>
</evidence>
<proteinExistence type="predicted"/>
<accession>A0A6N8EUA7</accession>
<dbReference type="AlphaFoldDB" id="A0A6N8EUA7"/>
<protein>
    <recommendedName>
        <fullName evidence="4">Bacterial PH domain protein</fullName>
    </recommendedName>
</protein>
<evidence type="ECO:0008006" key="4">
    <source>
        <dbReference type="Google" id="ProtNLM"/>
    </source>
</evidence>
<sequence length="183" mass="20294">MRGFFVRLVVRNLLGETFRPAVRDIFGDMILKKSKFVFVWCVIGLLVTSAGLAFLLLDESPEMKEFMPIAWLIGFAAVLLLFHVLNHLVFRAEAGENSIKVRSLGGTRTLRYEELRSVSYSRFNSGQFVLQGAAGTVRIPAGIRGTAEFVALISGKIGEAACADALKALDVRREDLRKWGEEA</sequence>
<name>A0A6N8EUA7_PAEMA</name>
<organism evidence="2 3">
    <name type="scientific">Paenibacillus macerans</name>
    <name type="common">Bacillus macerans</name>
    <dbReference type="NCBI Taxonomy" id="44252"/>
    <lineage>
        <taxon>Bacteria</taxon>
        <taxon>Bacillati</taxon>
        <taxon>Bacillota</taxon>
        <taxon>Bacilli</taxon>
        <taxon>Bacillales</taxon>
        <taxon>Paenibacillaceae</taxon>
        <taxon>Paenibacillus</taxon>
    </lineage>
</organism>
<dbReference type="Proteomes" id="UP000442469">
    <property type="component" value="Unassembled WGS sequence"/>
</dbReference>
<keyword evidence="1" id="KW-0472">Membrane</keyword>
<dbReference type="RefSeq" id="WP_124333203.1">
    <property type="nucleotide sequence ID" value="NZ_BGML01000011.1"/>
</dbReference>